<protein>
    <recommendedName>
        <fullName evidence="3">Discoidin domain-containing protein</fullName>
    </recommendedName>
</protein>
<gene>
    <name evidence="1" type="ORF">EZ315_01960</name>
</gene>
<accession>A0A4Z0V586</accession>
<dbReference type="RefSeq" id="WP_135470147.1">
    <property type="nucleotide sequence ID" value="NZ_CASGTF010000011.1"/>
</dbReference>
<sequence length="330" mass="38020">MTNSRNIHPAFRYPTIQDVTALYANPKCLSFNIHADRLYRLPVNDEPLYLCMSSSDKWIPVDVIEFAAKDSTVRIKDVEGDVVFRIATSSGDRLNFIAPPFLVDRRTGELHWYETSSSDKEQVCLLHKFNLRTEPFGQNMIGGIFEGSNNADFHLSDTLHIINKFPDRLYNLAHITHSSKYRYARYRGIKSGSSDISELTFINDKDLPIKGKPICNINELTLVNAFDGDPYTSFHTVEKDAWIGLEFDEPCIISSIIFTPRNRKNYIQPGNRYELFYCNNEGWASVGSYTAKSDSLLYDVPRGSLLFLKNHTEGNQERIFEYRNGKQIWW</sequence>
<evidence type="ECO:0000313" key="1">
    <source>
        <dbReference type="EMBL" id="TGG39527.1"/>
    </source>
</evidence>
<dbReference type="AlphaFoldDB" id="A0A4Z0V586"/>
<evidence type="ECO:0000313" key="2">
    <source>
        <dbReference type="Proteomes" id="UP000297635"/>
    </source>
</evidence>
<dbReference type="Proteomes" id="UP000297635">
    <property type="component" value="Unassembled WGS sequence"/>
</dbReference>
<keyword evidence="2" id="KW-1185">Reference proteome</keyword>
<dbReference type="Gene3D" id="2.60.120.260">
    <property type="entry name" value="Galactose-binding domain-like"/>
    <property type="match status" value="2"/>
</dbReference>
<dbReference type="EMBL" id="SJSA01000001">
    <property type="protein sequence ID" value="TGG39527.1"/>
    <property type="molecule type" value="Genomic_DNA"/>
</dbReference>
<dbReference type="InterPro" id="IPR008979">
    <property type="entry name" value="Galactose-bd-like_sf"/>
</dbReference>
<reference evidence="1 2" key="1">
    <citation type="submission" date="2019-02" db="EMBL/GenBank/DDBJ databases">
        <title>Isolation and identification of novel species under the genus Muribaculum.</title>
        <authorList>
            <person name="Miyake S."/>
            <person name="Ding Y."/>
            <person name="Low A."/>
            <person name="Soh M."/>
            <person name="Seedorf H."/>
        </authorList>
    </citation>
    <scope>NUCLEOTIDE SEQUENCE [LARGE SCALE GENOMIC DNA]</scope>
    <source>
        <strain evidence="1 2">TLL-A3</strain>
    </source>
</reference>
<name>A0A4Z0V586_9BACT</name>
<dbReference type="SUPFAM" id="SSF49785">
    <property type="entry name" value="Galactose-binding domain-like"/>
    <property type="match status" value="1"/>
</dbReference>
<comment type="caution">
    <text evidence="1">The sequence shown here is derived from an EMBL/GenBank/DDBJ whole genome shotgun (WGS) entry which is preliminary data.</text>
</comment>
<evidence type="ECO:0008006" key="3">
    <source>
        <dbReference type="Google" id="ProtNLM"/>
    </source>
</evidence>
<dbReference type="GeneID" id="82148538"/>
<proteinExistence type="predicted"/>
<organism evidence="1 2">
    <name type="scientific">Duncaniella freteri</name>
    <dbReference type="NCBI Taxonomy" id="2530391"/>
    <lineage>
        <taxon>Bacteria</taxon>
        <taxon>Pseudomonadati</taxon>
        <taxon>Bacteroidota</taxon>
        <taxon>Bacteroidia</taxon>
        <taxon>Bacteroidales</taxon>
        <taxon>Muribaculaceae</taxon>
        <taxon>Duncaniella</taxon>
    </lineage>
</organism>